<dbReference type="AlphaFoldDB" id="A0A4T0BCW4"/>
<accession>A0A4T0BCW4</accession>
<name>A0A4T0BCW4_AURPU</name>
<gene>
    <name evidence="1" type="ORF">D6C78_10425</name>
</gene>
<evidence type="ECO:0000313" key="2">
    <source>
        <dbReference type="Proteomes" id="UP000308724"/>
    </source>
</evidence>
<comment type="caution">
    <text evidence="1">The sequence shown here is derived from an EMBL/GenBank/DDBJ whole genome shotgun (WGS) entry which is preliminary data.</text>
</comment>
<reference evidence="1 2" key="1">
    <citation type="submission" date="2018-10" db="EMBL/GenBank/DDBJ databases">
        <title>Fifty Aureobasidium pullulans genomes reveal a recombining polyextremotolerant generalist.</title>
        <authorList>
            <person name="Gostincar C."/>
            <person name="Turk M."/>
            <person name="Zajc J."/>
            <person name="Gunde-Cimerman N."/>
        </authorList>
    </citation>
    <scope>NUCLEOTIDE SEQUENCE [LARGE SCALE GENOMIC DNA]</scope>
    <source>
        <strain evidence="1 2">EXF-1645</strain>
    </source>
</reference>
<protein>
    <submittedName>
        <fullName evidence="1">Uncharacterized protein</fullName>
    </submittedName>
</protein>
<sequence length="168" mass="18362">MVHNACAIVTGNRHDGYLSQSANASALRLTIEHDDLLPARPEAYFYHVPGEADYLIIPTFDLWHDPLSLPSAWTWLEQDDVSVAVSCAARVDDAPGDATRNETCRLSNHSTAVMPCPVLPGRNNMGCFGDDTHVYDQSLTPAARSSSPNAVEYAYLDANLRHTFTDGS</sequence>
<dbReference type="EMBL" id="QZBZ01000491">
    <property type="protein sequence ID" value="TIA29062.1"/>
    <property type="molecule type" value="Genomic_DNA"/>
</dbReference>
<evidence type="ECO:0000313" key="1">
    <source>
        <dbReference type="EMBL" id="TIA29062.1"/>
    </source>
</evidence>
<dbReference type="Proteomes" id="UP000308724">
    <property type="component" value="Unassembled WGS sequence"/>
</dbReference>
<organism evidence="1 2">
    <name type="scientific">Aureobasidium pullulans</name>
    <name type="common">Black yeast</name>
    <name type="synonym">Pullularia pullulans</name>
    <dbReference type="NCBI Taxonomy" id="5580"/>
    <lineage>
        <taxon>Eukaryota</taxon>
        <taxon>Fungi</taxon>
        <taxon>Dikarya</taxon>
        <taxon>Ascomycota</taxon>
        <taxon>Pezizomycotina</taxon>
        <taxon>Dothideomycetes</taxon>
        <taxon>Dothideomycetidae</taxon>
        <taxon>Dothideales</taxon>
        <taxon>Saccotheciaceae</taxon>
        <taxon>Aureobasidium</taxon>
    </lineage>
</organism>
<proteinExistence type="predicted"/>